<evidence type="ECO:0000313" key="3">
    <source>
        <dbReference type="Proteomes" id="UP000190206"/>
    </source>
</evidence>
<dbReference type="Proteomes" id="UP000190256">
    <property type="component" value="Unassembled WGS sequence"/>
</dbReference>
<evidence type="ECO:0000313" key="1">
    <source>
        <dbReference type="EMBL" id="OOO62510.1"/>
    </source>
</evidence>
<dbReference type="AlphaFoldDB" id="A0A1S9HYK0"/>
<keyword evidence="3" id="KW-1185">Reference proteome</keyword>
<dbReference type="OrthoDB" id="1926160at2"/>
<dbReference type="EMBL" id="MRAE01000072">
    <property type="protein sequence ID" value="OOO63136.1"/>
    <property type="molecule type" value="Genomic_DNA"/>
</dbReference>
<accession>A0A1S9HYK0</accession>
<dbReference type="RefSeq" id="WP_078023972.1">
    <property type="nucleotide sequence ID" value="NZ_JADPGM010000009.1"/>
</dbReference>
<evidence type="ECO:0000313" key="2">
    <source>
        <dbReference type="EMBL" id="OOO63136.1"/>
    </source>
</evidence>
<reference evidence="2 4" key="2">
    <citation type="submission" date="2016-12" db="EMBL/GenBank/DDBJ databases">
        <title>Clostridium tepidum sp. nov., a close relative of Clostridium sporogenes and Clostridium botulinum Group I.</title>
        <authorList>
            <person name="Dobritsa A.P."/>
            <person name="Kutumbaka K.K."/>
            <person name="Werner K."/>
            <person name="Wiedmann M."/>
            <person name="Asmus A."/>
            <person name="Samadpour M."/>
        </authorList>
    </citation>
    <scope>NUCLEOTIDE SEQUENCE [LARGE SCALE GENOMIC DNA]</scope>
    <source>
        <strain evidence="2 4">IEH 97212</strain>
    </source>
</reference>
<evidence type="ECO:0000313" key="4">
    <source>
        <dbReference type="Proteomes" id="UP000190256"/>
    </source>
</evidence>
<dbReference type="Proteomes" id="UP000190206">
    <property type="component" value="Unassembled WGS sequence"/>
</dbReference>
<reference evidence="1 3" key="1">
    <citation type="submission" date="2016-12" db="EMBL/GenBank/DDBJ databases">
        <title>Clostridium tepidum sp. nov., a close relative of Clostridium sporogenes and Clostridium botulinum Group I.</title>
        <authorList>
            <person name="Dobritsa A.P."/>
            <person name="Kutumbaka K."/>
            <person name="Werner K."/>
            <person name="Samadpour M."/>
        </authorList>
    </citation>
    <scope>NUCLEOTIDE SEQUENCE [LARGE SCALE GENOMIC DNA]</scope>
    <source>
        <strain evidence="1 3">PE</strain>
    </source>
</reference>
<protein>
    <submittedName>
        <fullName evidence="2">Uncharacterized protein</fullName>
    </submittedName>
</protein>
<gene>
    <name evidence="1" type="ORF">BS637_06635</name>
    <name evidence="2" type="ORF">BS638_13730</name>
</gene>
<proteinExistence type="predicted"/>
<dbReference type="EMBL" id="MRAD01000005">
    <property type="protein sequence ID" value="OOO62510.1"/>
    <property type="molecule type" value="Genomic_DNA"/>
</dbReference>
<comment type="caution">
    <text evidence="2">The sequence shown here is derived from an EMBL/GenBank/DDBJ whole genome shotgun (WGS) entry which is preliminary data.</text>
</comment>
<name>A0A1S9HYK0_9CLOT</name>
<organism evidence="2 4">
    <name type="scientific">Clostridium tepidum</name>
    <dbReference type="NCBI Taxonomy" id="1962263"/>
    <lineage>
        <taxon>Bacteria</taxon>
        <taxon>Bacillati</taxon>
        <taxon>Bacillota</taxon>
        <taxon>Clostridia</taxon>
        <taxon>Eubacteriales</taxon>
        <taxon>Clostridiaceae</taxon>
        <taxon>Clostridium</taxon>
    </lineage>
</organism>
<sequence length="140" mass="16964">MNVFYLSPINTSYFEISNIEENQINKEYDKFINNIKSMDYINLDDKNVRAKIILDLFSVSFKINEKISIFLKYEEYMLEKKEIDPYEPLKKIFINTGNEKIDLTLELINLKPYKIKIRGDLYKRYNKKWEVKKFNQIIVL</sequence>